<evidence type="ECO:0000256" key="1">
    <source>
        <dbReference type="SAM" id="SignalP"/>
    </source>
</evidence>
<reference evidence="2" key="1">
    <citation type="journal article" date="2022" name="Front. Genet.">
        <title>Chromosome-Scale Assembly of the Dendrobium nobile Genome Provides Insights Into the Molecular Mechanism of the Biosynthesis of the Medicinal Active Ingredient of Dendrobium.</title>
        <authorList>
            <person name="Xu Q."/>
            <person name="Niu S.-C."/>
            <person name="Li K.-L."/>
            <person name="Zheng P.-J."/>
            <person name="Zhang X.-J."/>
            <person name="Jia Y."/>
            <person name="Liu Y."/>
            <person name="Niu Y.-X."/>
            <person name="Yu L.-H."/>
            <person name="Chen D.-F."/>
            <person name="Zhang G.-Q."/>
        </authorList>
    </citation>
    <scope>NUCLEOTIDE SEQUENCE</scope>
    <source>
        <tissue evidence="2">Leaf</tissue>
    </source>
</reference>
<evidence type="ECO:0000313" key="3">
    <source>
        <dbReference type="Proteomes" id="UP000829196"/>
    </source>
</evidence>
<dbReference type="AlphaFoldDB" id="A0A8T3ATG9"/>
<comment type="caution">
    <text evidence="2">The sequence shown here is derived from an EMBL/GenBank/DDBJ whole genome shotgun (WGS) entry which is preliminary data.</text>
</comment>
<gene>
    <name evidence="2" type="ORF">KFK09_020310</name>
</gene>
<keyword evidence="3" id="KW-1185">Reference proteome</keyword>
<feature type="chain" id="PRO_5035767085" description="Secreted protein" evidence="1">
    <location>
        <begin position="32"/>
        <end position="83"/>
    </location>
</feature>
<feature type="signal peptide" evidence="1">
    <location>
        <begin position="1"/>
        <end position="31"/>
    </location>
</feature>
<proteinExistence type="predicted"/>
<dbReference type="EMBL" id="JAGYWB010000014">
    <property type="protein sequence ID" value="KAI0499407.1"/>
    <property type="molecule type" value="Genomic_DNA"/>
</dbReference>
<name>A0A8T3ATG9_DENNO</name>
<dbReference type="Proteomes" id="UP000829196">
    <property type="component" value="Unassembled WGS sequence"/>
</dbReference>
<accession>A0A8T3ATG9</accession>
<protein>
    <recommendedName>
        <fullName evidence="4">Secreted protein</fullName>
    </recommendedName>
</protein>
<keyword evidence="1" id="KW-0732">Signal</keyword>
<evidence type="ECO:0008006" key="4">
    <source>
        <dbReference type="Google" id="ProtNLM"/>
    </source>
</evidence>
<evidence type="ECO:0000313" key="2">
    <source>
        <dbReference type="EMBL" id="KAI0499407.1"/>
    </source>
</evidence>
<organism evidence="2 3">
    <name type="scientific">Dendrobium nobile</name>
    <name type="common">Orchid</name>
    <dbReference type="NCBI Taxonomy" id="94219"/>
    <lineage>
        <taxon>Eukaryota</taxon>
        <taxon>Viridiplantae</taxon>
        <taxon>Streptophyta</taxon>
        <taxon>Embryophyta</taxon>
        <taxon>Tracheophyta</taxon>
        <taxon>Spermatophyta</taxon>
        <taxon>Magnoliopsida</taxon>
        <taxon>Liliopsida</taxon>
        <taxon>Asparagales</taxon>
        <taxon>Orchidaceae</taxon>
        <taxon>Epidendroideae</taxon>
        <taxon>Malaxideae</taxon>
        <taxon>Dendrobiinae</taxon>
        <taxon>Dendrobium</taxon>
    </lineage>
</organism>
<sequence>MKFSLAVFSPFFLSLKLTNCMLLTQLDLVHSFQFYRYFINQFQVHLTHNSSSNLVFYTQIRDFKKEKTIQLTSQTGILKWNQK</sequence>